<dbReference type="EMBL" id="HG720984">
    <property type="protein sequence ID" value="CDJ59921.1"/>
    <property type="molecule type" value="Genomic_DNA"/>
</dbReference>
<dbReference type="RefSeq" id="XP_013336566.1">
    <property type="nucleotide sequence ID" value="XM_013481112.1"/>
</dbReference>
<feature type="signal peptide" evidence="3">
    <location>
        <begin position="1"/>
        <end position="27"/>
    </location>
</feature>
<feature type="chain" id="PRO_5004675764" description="Transmembrane protein" evidence="3">
    <location>
        <begin position="28"/>
        <end position="699"/>
    </location>
</feature>
<dbReference type="Proteomes" id="UP000030763">
    <property type="component" value="Unassembled WGS sequence"/>
</dbReference>
<dbReference type="OMA" id="EIFRPNI"/>
<proteinExistence type="predicted"/>
<keyword evidence="5" id="KW-1185">Reference proteome</keyword>
<evidence type="ECO:0000256" key="1">
    <source>
        <dbReference type="SAM" id="MobiDB-lite"/>
    </source>
</evidence>
<evidence type="ECO:0000313" key="4">
    <source>
        <dbReference type="EMBL" id="CDJ59921.1"/>
    </source>
</evidence>
<keyword evidence="2" id="KW-0472">Membrane</keyword>
<dbReference type="VEuPathDB" id="ToxoDB:EMWEY_00025800"/>
<dbReference type="OrthoDB" id="346976at2759"/>
<feature type="region of interest" description="Disordered" evidence="1">
    <location>
        <begin position="398"/>
        <end position="426"/>
    </location>
</feature>
<dbReference type="AlphaFoldDB" id="U6M7A2"/>
<keyword evidence="2" id="KW-0812">Transmembrane</keyword>
<reference evidence="4" key="2">
    <citation type="submission" date="2013-10" db="EMBL/GenBank/DDBJ databases">
        <authorList>
            <person name="Aslett M."/>
        </authorList>
    </citation>
    <scope>NUCLEOTIDE SEQUENCE [LARGE SCALE GENOMIC DNA]</scope>
    <source>
        <strain evidence="4">Weybridge</strain>
    </source>
</reference>
<dbReference type="GeneID" id="25336566"/>
<feature type="transmembrane region" description="Helical" evidence="2">
    <location>
        <begin position="107"/>
        <end position="126"/>
    </location>
</feature>
<name>U6M7A2_EIMMA</name>
<organism evidence="4 5">
    <name type="scientific">Eimeria maxima</name>
    <name type="common">Coccidian parasite</name>
    <dbReference type="NCBI Taxonomy" id="5804"/>
    <lineage>
        <taxon>Eukaryota</taxon>
        <taxon>Sar</taxon>
        <taxon>Alveolata</taxon>
        <taxon>Apicomplexa</taxon>
        <taxon>Conoidasida</taxon>
        <taxon>Coccidia</taxon>
        <taxon>Eucoccidiorida</taxon>
        <taxon>Eimeriorina</taxon>
        <taxon>Eimeriidae</taxon>
        <taxon>Eimeria</taxon>
    </lineage>
</organism>
<accession>U6M7A2</accession>
<evidence type="ECO:0000313" key="5">
    <source>
        <dbReference type="Proteomes" id="UP000030763"/>
    </source>
</evidence>
<keyword evidence="3" id="KW-0732">Signal</keyword>
<evidence type="ECO:0000256" key="2">
    <source>
        <dbReference type="SAM" id="Phobius"/>
    </source>
</evidence>
<feature type="compositionally biased region" description="Polar residues" evidence="1">
    <location>
        <begin position="412"/>
        <end position="425"/>
    </location>
</feature>
<gene>
    <name evidence="4" type="ORF">EMWEY_00025800</name>
</gene>
<sequence length="699" mass="76003">MREPVGWRVCWVLPLLRQALCVATAEASIGLSSSRSAWLSTGASLASESVYREHDATQSASFLDSSLEAIDAIPEDGRPVGFVGVDVEAATNNPLSNSKLGGYRTSAVATGLGAALALLFCLFLMGTGGQRRSGPRADALGKTDARLPLDAPREGGIFMRAGKERDKSQPGSPPEETERRLEEVRKLLPAASRLASVVDSDETQILLAKVKENVEHAYQLKGKVSDDREPNDRLDRALEALRTLHRTAILHAEVLIKTGGEIPTFSMLDSSEESVARLTAIEKDMEEEGVLTFIKYLRVLDESILNICRKFSEARNEISTERYFVDETDGEVLAALTDKIEWLRGLENRKRHAVDVALQLEQNMLYAVRTLLFEVHEDTLLRDEGDLGIAKALAAAAGGDNGANGDKETQDDAATQPTNTLSSPSDELEMAEVVLGKLRANLKTVPRNMSLSDILSANRTAEELEAQAGSLLLKCWPLTMDHPHPAEIFRPNIHNMLKDVALKAYWRAVSEKGGLRVTVRTLQAANAEPSGSSEVASSPIPHLNAVLAARLRDSAEDISQQAEKYYSEAKALVEALHSLRETQHMVSHVQKVTATVSPLVKLKNKCCILMLGNCLLKVLDMDIVFSMELAARASSSGATLSHSDQSLLKNLQASFDAAQKAAKEANTIEGAVEAAAIMREKAESMEELVIKQGKALLHH</sequence>
<feature type="region of interest" description="Disordered" evidence="1">
    <location>
        <begin position="160"/>
        <end position="180"/>
    </location>
</feature>
<reference evidence="4" key="1">
    <citation type="submission" date="2013-10" db="EMBL/GenBank/DDBJ databases">
        <title>Genomic analysis of the causative agents of coccidiosis in chickens.</title>
        <authorList>
            <person name="Reid A.J."/>
            <person name="Blake D."/>
            <person name="Billington K."/>
            <person name="Browne H."/>
            <person name="Dunn M."/>
            <person name="Hung S."/>
            <person name="Kawahara F."/>
            <person name="Miranda-Saavedra D."/>
            <person name="Mourier T."/>
            <person name="Nagra H."/>
            <person name="Otto T.D."/>
            <person name="Rawlings N."/>
            <person name="Sanchez A."/>
            <person name="Sanders M."/>
            <person name="Subramaniam C."/>
            <person name="Tay Y."/>
            <person name="Dear P."/>
            <person name="Doerig C."/>
            <person name="Gruber A."/>
            <person name="Parkinson J."/>
            <person name="Shirley M."/>
            <person name="Wan K.L."/>
            <person name="Berriman M."/>
            <person name="Tomley F."/>
            <person name="Pain A."/>
        </authorList>
    </citation>
    <scope>NUCLEOTIDE SEQUENCE [LARGE SCALE GENOMIC DNA]</scope>
    <source>
        <strain evidence="4">Weybridge</strain>
    </source>
</reference>
<protein>
    <recommendedName>
        <fullName evidence="6">Transmembrane protein</fullName>
    </recommendedName>
</protein>
<evidence type="ECO:0008006" key="6">
    <source>
        <dbReference type="Google" id="ProtNLM"/>
    </source>
</evidence>
<keyword evidence="2" id="KW-1133">Transmembrane helix</keyword>
<evidence type="ECO:0000256" key="3">
    <source>
        <dbReference type="SAM" id="SignalP"/>
    </source>
</evidence>